<sequence>MRQTCECGYSRRCASLPKVQDIPARNLLLSAAIVFAGCTPKKVLRLFSFMNVFCISMSTFFQHQRSFLWPAEEAVWLDHTSSALTQGRGQECHSSW</sequence>
<organism evidence="1 2">
    <name type="scientific">Dreissena polymorpha</name>
    <name type="common">Zebra mussel</name>
    <name type="synonym">Mytilus polymorpha</name>
    <dbReference type="NCBI Taxonomy" id="45954"/>
    <lineage>
        <taxon>Eukaryota</taxon>
        <taxon>Metazoa</taxon>
        <taxon>Spiralia</taxon>
        <taxon>Lophotrochozoa</taxon>
        <taxon>Mollusca</taxon>
        <taxon>Bivalvia</taxon>
        <taxon>Autobranchia</taxon>
        <taxon>Heteroconchia</taxon>
        <taxon>Euheterodonta</taxon>
        <taxon>Imparidentia</taxon>
        <taxon>Neoheterodontei</taxon>
        <taxon>Myida</taxon>
        <taxon>Dreissenoidea</taxon>
        <taxon>Dreissenidae</taxon>
        <taxon>Dreissena</taxon>
    </lineage>
</organism>
<keyword evidence="2" id="KW-1185">Reference proteome</keyword>
<evidence type="ECO:0000313" key="2">
    <source>
        <dbReference type="Proteomes" id="UP000828390"/>
    </source>
</evidence>
<comment type="caution">
    <text evidence="1">The sequence shown here is derived from an EMBL/GenBank/DDBJ whole genome shotgun (WGS) entry which is preliminary data.</text>
</comment>
<proteinExistence type="predicted"/>
<gene>
    <name evidence="1" type="ORF">DPMN_031043</name>
</gene>
<name>A0A9D4M1I7_DREPO</name>
<dbReference type="AlphaFoldDB" id="A0A9D4M1I7"/>
<reference evidence="1" key="2">
    <citation type="submission" date="2020-11" db="EMBL/GenBank/DDBJ databases">
        <authorList>
            <person name="McCartney M.A."/>
            <person name="Auch B."/>
            <person name="Kono T."/>
            <person name="Mallez S."/>
            <person name="Becker A."/>
            <person name="Gohl D.M."/>
            <person name="Silverstein K.A.T."/>
            <person name="Koren S."/>
            <person name="Bechman K.B."/>
            <person name="Herman A."/>
            <person name="Abrahante J.E."/>
            <person name="Garbe J."/>
        </authorList>
    </citation>
    <scope>NUCLEOTIDE SEQUENCE</scope>
    <source>
        <strain evidence="1">Duluth1</strain>
        <tissue evidence="1">Whole animal</tissue>
    </source>
</reference>
<protein>
    <submittedName>
        <fullName evidence="1">Uncharacterized protein</fullName>
    </submittedName>
</protein>
<accession>A0A9D4M1I7</accession>
<reference evidence="1" key="1">
    <citation type="journal article" date="2019" name="bioRxiv">
        <title>The Genome of the Zebra Mussel, Dreissena polymorpha: A Resource for Invasive Species Research.</title>
        <authorList>
            <person name="McCartney M.A."/>
            <person name="Auch B."/>
            <person name="Kono T."/>
            <person name="Mallez S."/>
            <person name="Zhang Y."/>
            <person name="Obille A."/>
            <person name="Becker A."/>
            <person name="Abrahante J.E."/>
            <person name="Garbe J."/>
            <person name="Badalamenti J.P."/>
            <person name="Herman A."/>
            <person name="Mangelson H."/>
            <person name="Liachko I."/>
            <person name="Sullivan S."/>
            <person name="Sone E.D."/>
            <person name="Koren S."/>
            <person name="Silverstein K.A.T."/>
            <person name="Beckman K.B."/>
            <person name="Gohl D.M."/>
        </authorList>
    </citation>
    <scope>NUCLEOTIDE SEQUENCE</scope>
    <source>
        <strain evidence="1">Duluth1</strain>
        <tissue evidence="1">Whole animal</tissue>
    </source>
</reference>
<dbReference type="EMBL" id="JAIWYP010000002">
    <property type="protein sequence ID" value="KAH3867906.1"/>
    <property type="molecule type" value="Genomic_DNA"/>
</dbReference>
<evidence type="ECO:0000313" key="1">
    <source>
        <dbReference type="EMBL" id="KAH3867906.1"/>
    </source>
</evidence>
<dbReference type="Proteomes" id="UP000828390">
    <property type="component" value="Unassembled WGS sequence"/>
</dbReference>